<sequence length="1476" mass="163364">MSQVSLRDSGRSIGDHDASGSTVVSTAVHSRSPSFTNKEHSPIPKELSDTATIAEEVSAFETDLKNYQAGLATRGIPPTRDLSLAWDHLSVRGIGGADDVVFAPDLGSIFMPWTVVKQKKRTERLMAALREKQPVAGQDTMSYQKGMPIPKKGEPGLRKGERYLLKDFNGLLRPGEMMLVVGRPGSGCTTFLKSLAGLTSSYAGTEGGVYYGALEAGSKAMRPLRADVSFNSEEDLHDPNLLVGRTMDFALRNETPAPAARPLGDNGKPISAKEYQDKTKHDLLRAFGIEHTLNTKVGDQYVRGVSGGERKRVSLAEVLTTNAQIQCWDNATRGLDASTALGFARVCRTLSDVTNRINVVSLYQAGNGIYNLFDKVTVIAEGRLLYYGPRAEARPYFEALGFEHMEGANTADYLTAVTALNERQIIPGFEGRVPSTAAEFAHIYQNSDVARRMRAQVDAYLADKPLRDAETASAREWDALVKAKGTIKSLPQKVSFLAQIKAAAIKDAQQRWGDQWSLWARQATTLIQALFNGSVYYALPHTTAGLFLRGGLLFMLVLFPIILSFADVQSAFVGRSVLAKHKAYSMYRTSAVLAAQTLVDLPIFFVQIFLYVLVSYFMAKLKMDGGLFWIAFLFSWLSALSMTTLFRTIGYAFDTYNDASKISGTVFTLFVLYGGFVVYQPSMHPWFSWIRWLNPTYYALEPLLSGELENLDLYCSPPQLAPYGPGYDGMPQSCAIVGSSPGSTMVSGTVYSHQALEFFTSHRWRNFGIIIALWMAFLVLGMFFLERLPAAGSTQGVTLYKRGGGGAFIKAAQKNGTLPRDEEEGGEAAVTTEKPHGADTGVDEITGSGTTFTWKDINYTVRHEGKDLQLLRNISGYCKAGTITALMGSSGAGKTTLMDVLAARKSEGEITGEVLLNGSPLPISFQRTTGYCEQLDVHLPQSTVREALEFSALLRQPRQYSDKEKLAYVDTIIELLELQDLEDAIIGQPGAGLGVEQRKRLTIGVELVARPTLLFLDEPTSGLDGQSSFLIVQFMQKLAAAGQSIVCVIHQPSAALFAGFDNLLLLKAGGRTVFFGAVKDVPDYFSRNGVEWPKDVNPAEFMIDVVSGDLSKGRDWHEVWLASPERDQMMSDIEIVNEEAARNATTTEEDNHRFASSFWTQLRVVVHRCNVQLYRDTEYVMNKFMLHIMTGLIVGFTFWKIDNSFAGLKDKVFSIFQFVFVAPGVIVQTQPKFIANRDIFEKRERKSMLYSWKVFVLGEIIAEWPYLVICALLYWATWYPTSGFSMAAGAAGPVFLVMVFYEFLYTGMGQFIAAYAPNAVFAAMVLPLFISILVTFAGIMIPYPAITAFWRYWLYYLDPFTYLMQGLLTFPIWNEPVQCKSFEYGYLDPPAGQTCGQYFESFLQHATGYVNNPDATSGCEYCGYSKGSEYLASLNITRYIDGWKGALITLLFVISSYAFVFLLLKLRSKATKTASN</sequence>
<feature type="compositionally biased region" description="Basic and acidic residues" evidence="10">
    <location>
        <begin position="37"/>
        <end position="46"/>
    </location>
</feature>
<feature type="compositionally biased region" description="Basic and acidic residues" evidence="10">
    <location>
        <begin position="8"/>
        <end position="18"/>
    </location>
</feature>
<dbReference type="PANTHER" id="PTHR19241">
    <property type="entry name" value="ATP-BINDING CASSETTE TRANSPORTER"/>
    <property type="match status" value="1"/>
</dbReference>
<dbReference type="FunFam" id="3.40.50.300:FF:000054">
    <property type="entry name" value="ABC multidrug transporter atrF"/>
    <property type="match status" value="1"/>
</dbReference>
<dbReference type="SUPFAM" id="SSF52540">
    <property type="entry name" value="P-loop containing nucleoside triphosphate hydrolases"/>
    <property type="match status" value="2"/>
</dbReference>
<feature type="transmembrane region" description="Helical" evidence="11">
    <location>
        <begin position="1283"/>
        <end position="1304"/>
    </location>
</feature>
<feature type="transmembrane region" description="Helical" evidence="11">
    <location>
        <begin position="589"/>
        <end position="614"/>
    </location>
</feature>
<feature type="transmembrane region" description="Helical" evidence="11">
    <location>
        <begin position="1254"/>
        <end position="1277"/>
    </location>
</feature>
<dbReference type="GO" id="GO:0140359">
    <property type="term" value="F:ABC-type transporter activity"/>
    <property type="evidence" value="ECO:0007669"/>
    <property type="project" value="InterPro"/>
</dbReference>
<evidence type="ECO:0000256" key="3">
    <source>
        <dbReference type="ARBA" id="ARBA00022448"/>
    </source>
</evidence>
<evidence type="ECO:0000256" key="4">
    <source>
        <dbReference type="ARBA" id="ARBA00022692"/>
    </source>
</evidence>
<evidence type="ECO:0000256" key="7">
    <source>
        <dbReference type="ARBA" id="ARBA00022989"/>
    </source>
</evidence>
<feature type="region of interest" description="Disordered" evidence="10">
    <location>
        <begin position="815"/>
        <end position="840"/>
    </location>
</feature>
<feature type="transmembrane region" description="Helical" evidence="11">
    <location>
        <begin position="662"/>
        <end position="679"/>
    </location>
</feature>
<evidence type="ECO:0000259" key="12">
    <source>
        <dbReference type="PROSITE" id="PS50893"/>
    </source>
</evidence>
<dbReference type="SMART" id="SM00382">
    <property type="entry name" value="AAA"/>
    <property type="match status" value="2"/>
</dbReference>
<feature type="transmembrane region" description="Helical" evidence="11">
    <location>
        <begin position="767"/>
        <end position="785"/>
    </location>
</feature>
<protein>
    <recommendedName>
        <fullName evidence="12">ABC transporter domain-containing protein</fullName>
    </recommendedName>
</protein>
<dbReference type="RefSeq" id="XP_060454295.1">
    <property type="nucleotide sequence ID" value="XM_060597397.1"/>
</dbReference>
<keyword evidence="8 11" id="KW-0472">Membrane</keyword>
<dbReference type="InterPro" id="IPR017871">
    <property type="entry name" value="ABC_transporter-like_CS"/>
</dbReference>
<dbReference type="Gene3D" id="3.40.50.300">
    <property type="entry name" value="P-loop containing nucleotide triphosphate hydrolases"/>
    <property type="match status" value="2"/>
</dbReference>
<dbReference type="InterPro" id="IPR034001">
    <property type="entry name" value="ABCG_PDR_1"/>
</dbReference>
<dbReference type="PROSITE" id="PS00211">
    <property type="entry name" value="ABC_TRANSPORTER_1"/>
    <property type="match status" value="1"/>
</dbReference>
<keyword evidence="4 11" id="KW-0812">Transmembrane</keyword>
<accession>A0AA48KY55</accession>
<dbReference type="GO" id="GO:0016887">
    <property type="term" value="F:ATP hydrolysis activity"/>
    <property type="evidence" value="ECO:0007669"/>
    <property type="project" value="InterPro"/>
</dbReference>
<comment type="catalytic activity">
    <reaction evidence="9">
        <text>itraconazole(in) + ATP + H2O = itraconazole(out) + ADP + phosphate + H(+)</text>
        <dbReference type="Rhea" id="RHEA:33503"/>
        <dbReference type="ChEBI" id="CHEBI:6076"/>
        <dbReference type="ChEBI" id="CHEBI:15377"/>
        <dbReference type="ChEBI" id="CHEBI:15378"/>
        <dbReference type="ChEBI" id="CHEBI:30616"/>
        <dbReference type="ChEBI" id="CHEBI:43474"/>
        <dbReference type="ChEBI" id="CHEBI:456216"/>
    </reaction>
    <physiologicalReaction direction="left-to-right" evidence="9">
        <dbReference type="Rhea" id="RHEA:33504"/>
    </physiologicalReaction>
</comment>
<organism evidence="13 14">
    <name type="scientific">Cutaneotrichosporon cavernicola</name>
    <dbReference type="NCBI Taxonomy" id="279322"/>
    <lineage>
        <taxon>Eukaryota</taxon>
        <taxon>Fungi</taxon>
        <taxon>Dikarya</taxon>
        <taxon>Basidiomycota</taxon>
        <taxon>Agaricomycotina</taxon>
        <taxon>Tremellomycetes</taxon>
        <taxon>Trichosporonales</taxon>
        <taxon>Trichosporonaceae</taxon>
        <taxon>Cutaneotrichosporon</taxon>
    </lineage>
</organism>
<dbReference type="InterPro" id="IPR043926">
    <property type="entry name" value="ABCG_dom"/>
</dbReference>
<dbReference type="Pfam" id="PF19055">
    <property type="entry name" value="ABC2_membrane_7"/>
    <property type="match status" value="1"/>
</dbReference>
<evidence type="ECO:0000256" key="2">
    <source>
        <dbReference type="ARBA" id="ARBA00006012"/>
    </source>
</evidence>
<feature type="transmembrane region" description="Helical" evidence="11">
    <location>
        <begin position="1184"/>
        <end position="1201"/>
    </location>
</feature>
<dbReference type="Pfam" id="PF00005">
    <property type="entry name" value="ABC_tran"/>
    <property type="match status" value="2"/>
</dbReference>
<dbReference type="InterPro" id="IPR034003">
    <property type="entry name" value="ABCG_PDR_2"/>
</dbReference>
<keyword evidence="5" id="KW-0547">Nucleotide-binding</keyword>
<dbReference type="CDD" id="cd03232">
    <property type="entry name" value="ABCG_PDR_domain2"/>
    <property type="match status" value="1"/>
</dbReference>
<dbReference type="InterPro" id="IPR013525">
    <property type="entry name" value="ABC2_TM"/>
</dbReference>
<feature type="transmembrane region" description="Helical" evidence="11">
    <location>
        <begin position="1316"/>
        <end position="1341"/>
    </location>
</feature>
<dbReference type="EMBL" id="AP028213">
    <property type="protein sequence ID" value="BEI89029.1"/>
    <property type="molecule type" value="Genomic_DNA"/>
</dbReference>
<evidence type="ECO:0000256" key="1">
    <source>
        <dbReference type="ARBA" id="ARBA00004141"/>
    </source>
</evidence>
<feature type="domain" description="ABC transporter" evidence="12">
    <location>
        <begin position="852"/>
        <end position="1094"/>
    </location>
</feature>
<gene>
    <name evidence="13" type="ORF">CcaverHIS019_0203910</name>
</gene>
<evidence type="ECO:0000313" key="14">
    <source>
        <dbReference type="Proteomes" id="UP001233271"/>
    </source>
</evidence>
<comment type="similarity">
    <text evidence="2">Belongs to the ABC transporter superfamily. ABCG family. PDR (TC 3.A.1.205) subfamily.</text>
</comment>
<feature type="transmembrane region" description="Helical" evidence="11">
    <location>
        <begin position="1213"/>
        <end position="1234"/>
    </location>
</feature>
<dbReference type="InterPro" id="IPR003593">
    <property type="entry name" value="AAA+_ATPase"/>
</dbReference>
<feature type="transmembrane region" description="Helical" evidence="11">
    <location>
        <begin position="626"/>
        <end position="650"/>
    </location>
</feature>
<proteinExistence type="inferred from homology"/>
<evidence type="ECO:0000256" key="5">
    <source>
        <dbReference type="ARBA" id="ARBA00022741"/>
    </source>
</evidence>
<dbReference type="PROSITE" id="PS50893">
    <property type="entry name" value="ABC_TRANSPORTER_2"/>
    <property type="match status" value="2"/>
</dbReference>
<evidence type="ECO:0000256" key="10">
    <source>
        <dbReference type="SAM" id="MobiDB-lite"/>
    </source>
</evidence>
<dbReference type="InterPro" id="IPR003439">
    <property type="entry name" value="ABC_transporter-like_ATP-bd"/>
</dbReference>
<dbReference type="GO" id="GO:0005524">
    <property type="term" value="F:ATP binding"/>
    <property type="evidence" value="ECO:0007669"/>
    <property type="project" value="UniProtKB-KW"/>
</dbReference>
<evidence type="ECO:0000256" key="6">
    <source>
        <dbReference type="ARBA" id="ARBA00022840"/>
    </source>
</evidence>
<feature type="region of interest" description="Disordered" evidence="10">
    <location>
        <begin position="1"/>
        <end position="46"/>
    </location>
</feature>
<dbReference type="GeneID" id="85492900"/>
<dbReference type="KEGG" id="ccac:CcaHIS019_0203910"/>
<dbReference type="Proteomes" id="UP001233271">
    <property type="component" value="Chromosome 2"/>
</dbReference>
<reference evidence="13" key="1">
    <citation type="journal article" date="2023" name="BMC Genomics">
        <title>Chromosome-level genome assemblies of Cutaneotrichosporon spp. (Trichosporonales, Basidiomycota) reveal imbalanced evolution between nucleotide sequences and chromosome synteny.</title>
        <authorList>
            <person name="Kobayashi Y."/>
            <person name="Kayamori A."/>
            <person name="Aoki K."/>
            <person name="Shiwa Y."/>
            <person name="Matsutani M."/>
            <person name="Fujita N."/>
            <person name="Sugita T."/>
            <person name="Iwasaki W."/>
            <person name="Tanaka N."/>
            <person name="Takashima M."/>
        </authorList>
    </citation>
    <scope>NUCLEOTIDE SEQUENCE</scope>
    <source>
        <strain evidence="13">HIS019</strain>
    </source>
</reference>
<dbReference type="Pfam" id="PF01061">
    <property type="entry name" value="ABC2_membrane"/>
    <property type="match status" value="2"/>
</dbReference>
<dbReference type="Pfam" id="PF06422">
    <property type="entry name" value="PDR_CDR"/>
    <property type="match status" value="1"/>
</dbReference>
<evidence type="ECO:0000256" key="11">
    <source>
        <dbReference type="SAM" id="Phobius"/>
    </source>
</evidence>
<dbReference type="CDD" id="cd03233">
    <property type="entry name" value="ABCG_PDR_domain1"/>
    <property type="match status" value="1"/>
</dbReference>
<feature type="transmembrane region" description="Helical" evidence="11">
    <location>
        <begin position="1445"/>
        <end position="1464"/>
    </location>
</feature>
<keyword evidence="7 11" id="KW-1133">Transmembrane helix</keyword>
<evidence type="ECO:0000256" key="8">
    <source>
        <dbReference type="ARBA" id="ARBA00023136"/>
    </source>
</evidence>
<keyword evidence="14" id="KW-1185">Reference proteome</keyword>
<comment type="subcellular location">
    <subcellularLocation>
        <location evidence="1">Membrane</location>
        <topology evidence="1">Multi-pass membrane protein</topology>
    </subcellularLocation>
</comment>
<evidence type="ECO:0000256" key="9">
    <source>
        <dbReference type="ARBA" id="ARBA00051750"/>
    </source>
</evidence>
<keyword evidence="6" id="KW-0067">ATP-binding</keyword>
<dbReference type="GO" id="GO:0016020">
    <property type="term" value="C:membrane"/>
    <property type="evidence" value="ECO:0007669"/>
    <property type="project" value="UniProtKB-SubCell"/>
</dbReference>
<feature type="domain" description="ABC transporter" evidence="12">
    <location>
        <begin position="144"/>
        <end position="406"/>
    </location>
</feature>
<keyword evidence="3" id="KW-0813">Transport</keyword>
<evidence type="ECO:0000313" key="13">
    <source>
        <dbReference type="EMBL" id="BEI89029.1"/>
    </source>
</evidence>
<feature type="transmembrane region" description="Helical" evidence="11">
    <location>
        <begin position="546"/>
        <end position="568"/>
    </location>
</feature>
<dbReference type="InterPro" id="IPR010929">
    <property type="entry name" value="PDR_CDR_ABC"/>
</dbReference>
<dbReference type="InterPro" id="IPR027417">
    <property type="entry name" value="P-loop_NTPase"/>
</dbReference>
<feature type="compositionally biased region" description="Polar residues" evidence="10">
    <location>
        <begin position="19"/>
        <end position="36"/>
    </location>
</feature>
<name>A0AA48KY55_9TREE</name>